<dbReference type="PANTHER" id="PTHR23161">
    <property type="entry name" value="PROTEIN CIP2A"/>
    <property type="match status" value="1"/>
</dbReference>
<dbReference type="SUPFAM" id="SSF48371">
    <property type="entry name" value="ARM repeat"/>
    <property type="match status" value="1"/>
</dbReference>
<dbReference type="InterPro" id="IPR015095">
    <property type="entry name" value="AlkB_hom8_N"/>
</dbReference>
<sequence>MTWSAHTTALVKKAQQRIYFLRLLKKNNLSERLLVSFYRGSIESILTYCICAWFSSCTARERKVLQKVITTAQRIIGHPLPSLEELYGSRCLRKANNILKDSSHPGHSLFALLPSGRRYRNIKSKTNRLKNSFYPRVISGLKLTRFFASNQILPSECLCCLVELIEDPNTSPQLTLNVVGFLSQLVLDNEIREALLNTYNLCSVLAGVIHRSSINPFDPVLLQSIQLLQKLTYNARVFHGSTNIDDLISFLMHHIQSTEDELTIPCLGLMANLCRHNLAIQAHIKSLTNVKSFYRTLISFLAHSSLTMVVFALSILSSLTLNEEVGEKLFHSRNIHQTFQLIFNILVNGDGTLTRKYSVDLLMDLLKNPKIAVYLTKYEHFTSCVTQVLGLLHGRDSDSSAKVLELLLSFCSVTELRHILRQAILEPNKASCGSTRLATRSKPSEPSVLLVHWSNQPLEASENCSALALQLFREIFEDVIDTGCSAAAERFVDLLLPVLLDHIHLPDHVLEDLLAKKKCERMIGNLPLCADDTLKMHVTKALTANNCTSLIEYHFTCSGIDFGFGTKVMDSELSKLAADAILKTLDLMSKLKQLVSNMEVNFYKVLQDQRLVTPLAFALTSDHREQVQAGLRILFEAAPLPDFPAIELGESIAANNSYRQQEAEHASKRNHMQASITCVNPMKCSAACAPNDDVATFNIQDLIQKLQSSLEVKESATDVRVSDIMDVYEQKLSALASKETRLQDLLEAKALALAQADRLIAQYRCQRAQAESEARTLASMLKETERKNEELESLLKAQQVESERAQSDIEQLFEHNRKLQTIAEEHEILKRSSIDLLQKHETIEKQYNDLQLMCNSLNKQLETIKRQNESLKQQNDKTVSQLLETEEHRKELHKHLQEKDGKISNLQQKVKIQEEKLKARQKEKSDMEETVDILRKELSKTEQARKELSIKASSLEVQKSQLEGRLEEKEALVKVQQEELNKHSHMIAMIHSLSGGKLNAEAVNLSL</sequence>
<evidence type="ECO:0000313" key="4">
    <source>
        <dbReference type="Ensembl" id="ENSPMRP00000013421.1"/>
    </source>
</evidence>
<feature type="coiled-coil region" evidence="1">
    <location>
        <begin position="742"/>
        <end position="808"/>
    </location>
</feature>
<protein>
    <submittedName>
        <fullName evidence="4">Cellular inhibitor of PP2A</fullName>
    </submittedName>
</protein>
<dbReference type="Ensembl" id="ENSPMRT00000014330.1">
    <property type="protein sequence ID" value="ENSPMRP00000013421.1"/>
    <property type="gene ID" value="ENSPMRG00000008876.1"/>
</dbReference>
<dbReference type="GO" id="GO:0141112">
    <property type="term" value="P:broken chromosome clustering"/>
    <property type="evidence" value="ECO:0007669"/>
    <property type="project" value="Ensembl"/>
</dbReference>
<dbReference type="GO" id="GO:0036064">
    <property type="term" value="C:ciliary basal body"/>
    <property type="evidence" value="ECO:0007669"/>
    <property type="project" value="Ensembl"/>
</dbReference>
<reference evidence="4" key="3">
    <citation type="submission" date="2025-09" db="UniProtKB">
        <authorList>
            <consortium name="Ensembl"/>
        </authorList>
    </citation>
    <scope>IDENTIFICATION</scope>
</reference>
<dbReference type="GO" id="GO:0005694">
    <property type="term" value="C:chromosome"/>
    <property type="evidence" value="ECO:0007669"/>
    <property type="project" value="Ensembl"/>
</dbReference>
<reference evidence="4" key="2">
    <citation type="submission" date="2025-08" db="UniProtKB">
        <authorList>
            <consortium name="Ensembl"/>
        </authorList>
    </citation>
    <scope>IDENTIFICATION</scope>
</reference>
<feature type="domain" description="CIP2A N-terminal" evidence="3">
    <location>
        <begin position="122"/>
        <end position="664"/>
    </location>
</feature>
<name>A0A670IP31_PODMU</name>
<dbReference type="GO" id="GO:0005886">
    <property type="term" value="C:plasma membrane"/>
    <property type="evidence" value="ECO:0007669"/>
    <property type="project" value="Ensembl"/>
</dbReference>
<proteinExistence type="predicted"/>
<dbReference type="GeneTree" id="ENSGT00940000153251"/>
<dbReference type="Proteomes" id="UP000472272">
    <property type="component" value="Chromosome 4"/>
</dbReference>
<reference evidence="4 5" key="1">
    <citation type="journal article" date="2019" name="Proc. Natl. Acad. Sci. U.S.A.">
        <title>Regulatory changes in pterin and carotenoid genes underlie balanced color polymorphisms in the wall lizard.</title>
        <authorList>
            <person name="Andrade P."/>
            <person name="Pinho C."/>
            <person name="Perez I de Lanuza G."/>
            <person name="Afonso S."/>
            <person name="Brejcha J."/>
            <person name="Rubin C.J."/>
            <person name="Wallerman O."/>
            <person name="Pereira P."/>
            <person name="Sabatino S.J."/>
            <person name="Bellati A."/>
            <person name="Pellitteri-Rosa D."/>
            <person name="Bosakova Z."/>
            <person name="Bunikis I."/>
            <person name="Carretero M.A."/>
            <person name="Feiner N."/>
            <person name="Marsik P."/>
            <person name="Pauperio F."/>
            <person name="Salvi D."/>
            <person name="Soler L."/>
            <person name="While G.M."/>
            <person name="Uller T."/>
            <person name="Font E."/>
            <person name="Andersson L."/>
            <person name="Carneiro M."/>
        </authorList>
    </citation>
    <scope>NUCLEOTIDE SEQUENCE</scope>
</reference>
<gene>
    <name evidence="4" type="primary">CIP2A</name>
</gene>
<dbReference type="InterPro" id="IPR016024">
    <property type="entry name" value="ARM-type_fold"/>
</dbReference>
<keyword evidence="1" id="KW-0175">Coiled coil</keyword>
<evidence type="ECO:0000313" key="5">
    <source>
        <dbReference type="Proteomes" id="UP000472272"/>
    </source>
</evidence>
<dbReference type="PANTHER" id="PTHR23161:SF2">
    <property type="entry name" value="PROTEIN CIP2A"/>
    <property type="match status" value="1"/>
</dbReference>
<feature type="coiled-coil region" evidence="1">
    <location>
        <begin position="840"/>
        <end position="986"/>
    </location>
</feature>
<feature type="domain" description="Alkylated DNA repair protein AlkB homologue 8 N-terminal" evidence="2">
    <location>
        <begin position="3"/>
        <end position="44"/>
    </location>
</feature>
<dbReference type="AlphaFoldDB" id="A0A670IP31"/>
<dbReference type="GO" id="GO:0016706">
    <property type="term" value="F:2-oxoglutarate-dependent dioxygenase activity"/>
    <property type="evidence" value="ECO:0007669"/>
    <property type="project" value="InterPro"/>
</dbReference>
<evidence type="ECO:0000259" key="3">
    <source>
        <dbReference type="Pfam" id="PF21044"/>
    </source>
</evidence>
<dbReference type="InterPro" id="IPR048701">
    <property type="entry name" value="CIP2A_N"/>
</dbReference>
<dbReference type="Pfam" id="PF21044">
    <property type="entry name" value="CIP2A_N"/>
    <property type="match status" value="1"/>
</dbReference>
<evidence type="ECO:0000256" key="1">
    <source>
        <dbReference type="SAM" id="Coils"/>
    </source>
</evidence>
<dbReference type="GO" id="GO:0005813">
    <property type="term" value="C:centrosome"/>
    <property type="evidence" value="ECO:0007669"/>
    <property type="project" value="Ensembl"/>
</dbReference>
<organism evidence="4 5">
    <name type="scientific">Podarcis muralis</name>
    <name type="common">Wall lizard</name>
    <name type="synonym">Lacerta muralis</name>
    <dbReference type="NCBI Taxonomy" id="64176"/>
    <lineage>
        <taxon>Eukaryota</taxon>
        <taxon>Metazoa</taxon>
        <taxon>Chordata</taxon>
        <taxon>Craniata</taxon>
        <taxon>Vertebrata</taxon>
        <taxon>Euteleostomi</taxon>
        <taxon>Lepidosauria</taxon>
        <taxon>Squamata</taxon>
        <taxon>Bifurcata</taxon>
        <taxon>Unidentata</taxon>
        <taxon>Episquamata</taxon>
        <taxon>Laterata</taxon>
        <taxon>Lacertibaenia</taxon>
        <taxon>Lacertidae</taxon>
        <taxon>Podarcis</taxon>
    </lineage>
</organism>
<dbReference type="GO" id="GO:0042803">
    <property type="term" value="F:protein homodimerization activity"/>
    <property type="evidence" value="ECO:0007669"/>
    <property type="project" value="Ensembl"/>
</dbReference>
<accession>A0A670IP31</accession>
<dbReference type="OMA" id="HHVQSTE"/>
<dbReference type="GO" id="GO:0008168">
    <property type="term" value="F:methyltransferase activity"/>
    <property type="evidence" value="ECO:0007669"/>
    <property type="project" value="InterPro"/>
</dbReference>
<dbReference type="GO" id="GO:0004864">
    <property type="term" value="F:protein phosphatase inhibitor activity"/>
    <property type="evidence" value="ECO:0007669"/>
    <property type="project" value="Ensembl"/>
</dbReference>
<dbReference type="Pfam" id="PF09004">
    <property type="entry name" value="ALKBH8_N"/>
    <property type="match status" value="1"/>
</dbReference>
<dbReference type="InterPro" id="IPR042510">
    <property type="entry name" value="CIP2A"/>
</dbReference>
<evidence type="ECO:0000259" key="2">
    <source>
        <dbReference type="Pfam" id="PF09004"/>
    </source>
</evidence>
<keyword evidence="5" id="KW-1185">Reference proteome</keyword>
<dbReference type="GO" id="GO:0005829">
    <property type="term" value="C:cytosol"/>
    <property type="evidence" value="ECO:0007669"/>
    <property type="project" value="Ensembl"/>
</dbReference>